<proteinExistence type="predicted"/>
<dbReference type="AlphaFoldDB" id="A0A0N9W0Z1"/>
<reference evidence="3" key="1">
    <citation type="submission" date="2015-09" db="EMBL/GenBank/DDBJ databases">
        <title>Whole genome sequence of Pseudomonas fluorescens FW300-N2E3.</title>
        <authorList>
            <person name="Ray J."/>
            <person name="Melnyk R."/>
            <person name="Deutschbauer A."/>
        </authorList>
    </citation>
    <scope>NUCLEOTIDE SEQUENCE [LARGE SCALE GENOMIC DNA]</scope>
    <source>
        <strain evidence="3">FW300-N2E3</strain>
    </source>
</reference>
<protein>
    <recommendedName>
        <fullName evidence="1">ABC-type transport auxiliary lipoprotein component domain-containing protein</fullName>
    </recommendedName>
</protein>
<dbReference type="Gene3D" id="3.40.50.10610">
    <property type="entry name" value="ABC-type transport auxiliary lipoprotein component"/>
    <property type="match status" value="1"/>
</dbReference>
<sequence>MAISLKVSLLSLVVLLVACRSDPIHYHTLIPAQLAAGARGSADIQIERVTVPPQVDRPQIVIRQGNSGLAILETEWWGASLSDELKSALLNQLSGTTSQRDVSLRVDVQRFDSVPGQYALVDVKWRLRTSGADANSAPLTCRTTLQTPTGSTVDDLVVAHQNNVKRLAGLISKMASAPLNGCPPVE</sequence>
<organism evidence="2 3">
    <name type="scientific">Pseudomonas fluorescens</name>
    <dbReference type="NCBI Taxonomy" id="294"/>
    <lineage>
        <taxon>Bacteria</taxon>
        <taxon>Pseudomonadati</taxon>
        <taxon>Pseudomonadota</taxon>
        <taxon>Gammaproteobacteria</taxon>
        <taxon>Pseudomonadales</taxon>
        <taxon>Pseudomonadaceae</taxon>
        <taxon>Pseudomonas</taxon>
    </lineage>
</organism>
<evidence type="ECO:0000259" key="1">
    <source>
        <dbReference type="Pfam" id="PF03886"/>
    </source>
</evidence>
<dbReference type="Pfam" id="PF03886">
    <property type="entry name" value="ABC_trans_aux"/>
    <property type="match status" value="1"/>
</dbReference>
<evidence type="ECO:0000313" key="3">
    <source>
        <dbReference type="Proteomes" id="UP000066487"/>
    </source>
</evidence>
<gene>
    <name evidence="2" type="ORF">AO353_29380</name>
</gene>
<evidence type="ECO:0000313" key="2">
    <source>
        <dbReference type="EMBL" id="ALI04960.1"/>
    </source>
</evidence>
<dbReference type="SUPFAM" id="SSF159594">
    <property type="entry name" value="XCC0632-like"/>
    <property type="match status" value="1"/>
</dbReference>
<dbReference type="EMBL" id="CP012830">
    <property type="protein sequence ID" value="ALI04960.1"/>
    <property type="molecule type" value="Genomic_DNA"/>
</dbReference>
<dbReference type="RefSeq" id="WP_054598138.1">
    <property type="nucleotide sequence ID" value="NZ_CP012830.1"/>
</dbReference>
<dbReference type="Proteomes" id="UP000066487">
    <property type="component" value="Chromosome"/>
</dbReference>
<accession>A0A0N9W0Z1</accession>
<feature type="domain" description="ABC-type transport auxiliary lipoprotein component" evidence="1">
    <location>
        <begin position="31"/>
        <end position="169"/>
    </location>
</feature>
<reference evidence="2 3" key="2">
    <citation type="journal article" date="2018" name="Nature">
        <title>Mutant phenotypes for thousands of bacterial genes of unknown function.</title>
        <authorList>
            <person name="Price M.N."/>
            <person name="Wetmore K.M."/>
            <person name="Waters R.J."/>
            <person name="Callaghan M."/>
            <person name="Ray J."/>
            <person name="Liu H."/>
            <person name="Kuehl J.V."/>
            <person name="Melnyk R.A."/>
            <person name="Lamson J.S."/>
            <person name="Suh Y."/>
            <person name="Carlson H.K."/>
            <person name="Esquivel Z."/>
            <person name="Sadeeshkumar H."/>
            <person name="Chakraborty R."/>
            <person name="Zane G.M."/>
            <person name="Rubin B.E."/>
            <person name="Wall J.D."/>
            <person name="Visel A."/>
            <person name="Bristow J."/>
            <person name="Blow M.J."/>
            <person name="Arkin A.P."/>
            <person name="Deutschbauer A.M."/>
        </authorList>
    </citation>
    <scope>NUCLEOTIDE SEQUENCE [LARGE SCALE GENOMIC DNA]</scope>
    <source>
        <strain evidence="2 3">FW300-N2E3</strain>
    </source>
</reference>
<dbReference type="PROSITE" id="PS51257">
    <property type="entry name" value="PROKAR_LIPOPROTEIN"/>
    <property type="match status" value="1"/>
</dbReference>
<name>A0A0N9W0Z1_PSEFL</name>
<dbReference type="OrthoDB" id="5949767at2"/>
<dbReference type="InterPro" id="IPR005586">
    <property type="entry name" value="ABC_trans_aux"/>
</dbReference>